<accession>A0ABD3PJJ1</accession>
<evidence type="ECO:0000313" key="2">
    <source>
        <dbReference type="EMBL" id="KAL3786540.1"/>
    </source>
</evidence>
<comment type="caution">
    <text evidence="2">The sequence shown here is derived from an EMBL/GenBank/DDBJ whole genome shotgun (WGS) entry which is preliminary data.</text>
</comment>
<dbReference type="AlphaFoldDB" id="A0ABD3PJJ1"/>
<gene>
    <name evidence="2" type="ORF">HJC23_006790</name>
</gene>
<feature type="region of interest" description="Disordered" evidence="1">
    <location>
        <begin position="449"/>
        <end position="509"/>
    </location>
</feature>
<feature type="compositionally biased region" description="Low complexity" evidence="1">
    <location>
        <begin position="449"/>
        <end position="489"/>
    </location>
</feature>
<reference evidence="2 3" key="1">
    <citation type="journal article" date="2020" name="G3 (Bethesda)">
        <title>Improved Reference Genome for Cyclotella cryptica CCMP332, a Model for Cell Wall Morphogenesis, Salinity Adaptation, and Lipid Production in Diatoms (Bacillariophyta).</title>
        <authorList>
            <person name="Roberts W.R."/>
            <person name="Downey K.M."/>
            <person name="Ruck E.C."/>
            <person name="Traller J.C."/>
            <person name="Alverson A.J."/>
        </authorList>
    </citation>
    <scope>NUCLEOTIDE SEQUENCE [LARGE SCALE GENOMIC DNA]</scope>
    <source>
        <strain evidence="2 3">CCMP332</strain>
    </source>
</reference>
<evidence type="ECO:0000256" key="1">
    <source>
        <dbReference type="SAM" id="MobiDB-lite"/>
    </source>
</evidence>
<name>A0ABD3PJJ1_9STRA</name>
<proteinExistence type="predicted"/>
<dbReference type="Proteomes" id="UP001516023">
    <property type="component" value="Unassembled WGS sequence"/>
</dbReference>
<protein>
    <submittedName>
        <fullName evidence="2">Uncharacterized protein</fullName>
    </submittedName>
</protein>
<keyword evidence="3" id="KW-1185">Reference proteome</keyword>
<feature type="compositionally biased region" description="Low complexity" evidence="1">
    <location>
        <begin position="310"/>
        <end position="321"/>
    </location>
</feature>
<organism evidence="2 3">
    <name type="scientific">Cyclotella cryptica</name>
    <dbReference type="NCBI Taxonomy" id="29204"/>
    <lineage>
        <taxon>Eukaryota</taxon>
        <taxon>Sar</taxon>
        <taxon>Stramenopiles</taxon>
        <taxon>Ochrophyta</taxon>
        <taxon>Bacillariophyta</taxon>
        <taxon>Coscinodiscophyceae</taxon>
        <taxon>Thalassiosirophycidae</taxon>
        <taxon>Stephanodiscales</taxon>
        <taxon>Stephanodiscaceae</taxon>
        <taxon>Cyclotella</taxon>
    </lineage>
</organism>
<feature type="compositionally biased region" description="Polar residues" evidence="1">
    <location>
        <begin position="490"/>
        <end position="509"/>
    </location>
</feature>
<feature type="region of interest" description="Disordered" evidence="1">
    <location>
        <begin position="310"/>
        <end position="336"/>
    </location>
</feature>
<dbReference type="EMBL" id="JABMIG020000192">
    <property type="protein sequence ID" value="KAL3786540.1"/>
    <property type="molecule type" value="Genomic_DNA"/>
</dbReference>
<evidence type="ECO:0000313" key="3">
    <source>
        <dbReference type="Proteomes" id="UP001516023"/>
    </source>
</evidence>
<sequence length="509" mass="56155">MSHPLYAAPKKSRQPVDVPHTCYQIDFAAINCGKMVAASKRRIRFKFGYTNVDAISNGGTGQDCRGSEHDVTITWSLSSGKQAVVFDGKEVYFDVGDTTKVKCSFKDNHGHTIEVSAHAAPMSTKSVPDPDWKQYDLLIDGISYFRYPKIYQLGVFSQDQPEFSPAFVRQNEPTREIRRETASDTRRMEGDSYRNMEPVLPKEEKKPEPVEVADLLSFDDSEIVVSPVQSNNYAVPSPLPTSAAPAPTLMDYSSTQYTQNFASAPNGSFNVSTNPFGNTDFGQQQMSPGNTQYAQQMSPVTPNEMTYSNYQSGQSNQYSSYHTSTNPFDHQANPNPPSMVENNAYNQVMPANSHNNGMPAQPQMTAPAPHTYAPAPITPNCSSSALVPVTEASAPTYTASGAVQSLVNIDDIFGPSAVTAAKKTVNAPTQPAGQKKPVMNNFNPTPMAYQQQPQQGMYQQQPQQGMYNGFAPQYQQQQPQAQQPYNNYAFQQNYPQQGYAQSGYQQPSY</sequence>